<dbReference type="InterPro" id="IPR052014">
    <property type="entry name" value="Dictyostelium_Tiger"/>
</dbReference>
<feature type="domain" description="C-type lectin" evidence="6">
    <location>
        <begin position="28"/>
        <end position="170"/>
    </location>
</feature>
<dbReference type="EMBL" id="LODT01000013">
    <property type="protein sequence ID" value="KYR00490.1"/>
    <property type="molecule type" value="Genomic_DNA"/>
</dbReference>
<keyword evidence="1 5" id="KW-0732">Signal</keyword>
<gene>
    <name evidence="7" type="ORF">DLAC_02494</name>
</gene>
<dbReference type="STRING" id="361077.A0A152A2Q6"/>
<keyword evidence="4" id="KW-0812">Transmembrane</keyword>
<dbReference type="Proteomes" id="UP000076078">
    <property type="component" value="Unassembled WGS sequence"/>
</dbReference>
<feature type="signal peptide" evidence="5">
    <location>
        <begin position="1"/>
        <end position="23"/>
    </location>
</feature>
<dbReference type="InterPro" id="IPR001304">
    <property type="entry name" value="C-type_lectin-like"/>
</dbReference>
<keyword evidence="4" id="KW-0472">Membrane</keyword>
<protein>
    <submittedName>
        <fullName evidence="7">IPT/TIG domain-containing protein</fullName>
    </submittedName>
</protein>
<feature type="chain" id="PRO_5007593541" evidence="5">
    <location>
        <begin position="24"/>
        <end position="1816"/>
    </location>
</feature>
<dbReference type="SUPFAM" id="SSF81296">
    <property type="entry name" value="E set domains"/>
    <property type="match status" value="3"/>
</dbReference>
<dbReference type="InParanoid" id="A0A152A2Q6"/>
<dbReference type="InterPro" id="IPR016186">
    <property type="entry name" value="C-type_lectin-like/link_sf"/>
</dbReference>
<evidence type="ECO:0000256" key="3">
    <source>
        <dbReference type="SAM" id="MobiDB-lite"/>
    </source>
</evidence>
<dbReference type="PANTHER" id="PTHR31341">
    <property type="entry name" value="IPT/TIG DOMAIN-CONTAINING PROTEIN-RELATED-RELATED"/>
    <property type="match status" value="1"/>
</dbReference>
<evidence type="ECO:0000313" key="8">
    <source>
        <dbReference type="Proteomes" id="UP000076078"/>
    </source>
</evidence>
<keyword evidence="8" id="KW-1185">Reference proteome</keyword>
<accession>A0A152A2Q6</accession>
<proteinExistence type="predicted"/>
<dbReference type="OrthoDB" id="20492at2759"/>
<reference evidence="7 8" key="1">
    <citation type="submission" date="2015-12" db="EMBL/GenBank/DDBJ databases">
        <title>Dictyostelia acquired genes for synthesis and detection of signals that induce cell-type specialization by lateral gene transfer from prokaryotes.</title>
        <authorList>
            <person name="Gloeckner G."/>
            <person name="Schaap P."/>
        </authorList>
    </citation>
    <scope>NUCLEOTIDE SEQUENCE [LARGE SCALE GENOMIC DNA]</scope>
    <source>
        <strain evidence="7 8">TK</strain>
    </source>
</reference>
<comment type="caution">
    <text evidence="7">The sequence shown here is derived from an EMBL/GenBank/DDBJ whole genome shotgun (WGS) entry which is preliminary data.</text>
</comment>
<evidence type="ECO:0000256" key="1">
    <source>
        <dbReference type="ARBA" id="ARBA00022729"/>
    </source>
</evidence>
<organism evidence="7 8">
    <name type="scientific">Tieghemostelium lacteum</name>
    <name type="common">Slime mold</name>
    <name type="synonym">Dictyostelium lacteum</name>
    <dbReference type="NCBI Taxonomy" id="361077"/>
    <lineage>
        <taxon>Eukaryota</taxon>
        <taxon>Amoebozoa</taxon>
        <taxon>Evosea</taxon>
        <taxon>Eumycetozoa</taxon>
        <taxon>Dictyostelia</taxon>
        <taxon>Dictyosteliales</taxon>
        <taxon>Raperosteliaceae</taxon>
        <taxon>Tieghemostelium</taxon>
    </lineage>
</organism>
<evidence type="ECO:0000256" key="4">
    <source>
        <dbReference type="SAM" id="Phobius"/>
    </source>
</evidence>
<dbReference type="OMA" id="EWEGIDC"/>
<evidence type="ECO:0000259" key="6">
    <source>
        <dbReference type="SMART" id="SM00034"/>
    </source>
</evidence>
<dbReference type="FunCoup" id="A0A152A2Q6">
    <property type="interactions" value="371"/>
</dbReference>
<evidence type="ECO:0000256" key="5">
    <source>
        <dbReference type="SAM" id="SignalP"/>
    </source>
</evidence>
<feature type="region of interest" description="Disordered" evidence="3">
    <location>
        <begin position="1524"/>
        <end position="1546"/>
    </location>
</feature>
<name>A0A152A2Q6_TIELA</name>
<dbReference type="Pfam" id="PF01833">
    <property type="entry name" value="TIG"/>
    <property type="match status" value="5"/>
</dbReference>
<evidence type="ECO:0000313" key="7">
    <source>
        <dbReference type="EMBL" id="KYR00490.1"/>
    </source>
</evidence>
<dbReference type="SMART" id="SM00034">
    <property type="entry name" value="CLECT"/>
    <property type="match status" value="1"/>
</dbReference>
<feature type="compositionally biased region" description="Basic and acidic residues" evidence="3">
    <location>
        <begin position="1524"/>
        <end position="1538"/>
    </location>
</feature>
<dbReference type="InterPro" id="IPR002909">
    <property type="entry name" value="IPT_dom"/>
</dbReference>
<dbReference type="SUPFAM" id="SSF56436">
    <property type="entry name" value="C-type lectin-like"/>
    <property type="match status" value="1"/>
</dbReference>
<dbReference type="InterPro" id="IPR016187">
    <property type="entry name" value="CTDL_fold"/>
</dbReference>
<keyword evidence="4" id="KW-1133">Transmembrane helix</keyword>
<evidence type="ECO:0000256" key="2">
    <source>
        <dbReference type="ARBA" id="ARBA00023180"/>
    </source>
</evidence>
<dbReference type="InterPro" id="IPR013783">
    <property type="entry name" value="Ig-like_fold"/>
</dbReference>
<dbReference type="Gene3D" id="2.60.40.10">
    <property type="entry name" value="Immunoglobulins"/>
    <property type="match status" value="4"/>
</dbReference>
<dbReference type="InterPro" id="IPR014756">
    <property type="entry name" value="Ig_E-set"/>
</dbReference>
<dbReference type="Gene3D" id="3.10.100.10">
    <property type="entry name" value="Mannose-Binding Protein A, subunit A"/>
    <property type="match status" value="1"/>
</dbReference>
<feature type="transmembrane region" description="Helical" evidence="4">
    <location>
        <begin position="1772"/>
        <end position="1796"/>
    </location>
</feature>
<keyword evidence="2" id="KW-0325">Glycoprotein</keyword>
<sequence>MHKHSNFTITIVLLFINLCLVRSQTFSQYFNWTVNNHVYVRVDETAIISNTDAQIKCSQLTVGSNNGYLVTITSPEEWEFLKTNSLASIIGSAWISGSDLDKLGSWVYNTGPETGMPLYNLYFDKCYQFCTFASVEPNLIPNEHWLQTAGDPMYWNNNNNNAIVQSYICEFGGLNQPIIDSLQTVGGQVTIKNIVGYDLASLTVTWTSVSDSTTFQCQSKTIVDSTTITCQIPSNTGKYTVRFLDVYSKTDKVNWAFNLPFISSVYPKFNSGELITITGTGFGTIASKLSVLIGTTQIPCNNPSIIRPDEAITCSLSASLGTSKFLPVTVNSNGLIFSSFKAAFYYPSTSLFYNGFISSSSWQVSKDNYADALKLDGYTGAMAFIKDAAFYDLIYKTLPEPLNGAMWNIWQPYYYNGSQYILLDGPNTGSAVVPYSSNTINLANVNINHRFAFNLSNSFIEMLDPSTARSTIAQYGGISPKFVGVARHSVPTDGSSVSLQIDNYGTVFSTITVNLYLSSSTLQLPYTRDYINSLLIVDIPAGYNGPYSITVTVDTFTTSNAQYIDYESPTITNIPPISTSGGSIVITGTNYFNTLSLVSVQGLSCSNLAIQTAHTVLTCTIPSGSGKTSTTVTVGSKVSSPFTFQYSNPTVSSVSNISPLGGIITINGGNFFTDSSKISISLGTFGSCTGIKVETAHSILSCTAPAGYAKQPVIVTVNTLVSNSDIYLNYNSPTITSVTQVDDYLNIVGTNFGNSLNGLTITLGSIDITSNCLSGSTNTAFSCKNLPTTVQSGTLSISGSNSVPTQTVNLVPYLSSLGQTSIPTSGSTVSINGRFFESNIIVKIGTTTSTFTKTNNQLLMLTIPSGTGTGKIVTVSNNNGALQSVGSLTFSYSAPTISTAAQTLNTLLISGQNFGNDLSKISVNIGTTSIPSNQITLTTSHTQITITLADNLQNAALTVTVDYQPATLNTFKLKPILTSGTSPSVDGGKFVISGNFLSQTNQAGQSTNVQFKFNNIGSTCTFLSGPSPYKYECTIGSGFGQINSIATVDGIDSDSFRFYYASPIITSVQQVDDFIELFGNEFGIDFNGLTVSIGPISLSGCTSNNTFGQCKNLPLTVQSGNVTLSGENTDPEPIELIFKPFLKSINPTIVDTKGQEITITGRFFEQSTLGSPNSLSILDSGISQNILTLVSNSEVLYTTQPNTGKDHNIQLQISNRTSNILKFDNEKPIINSIFQDQDTLVINGEYFGTSNQVVSTSINKTPISIQDYKVVIPLSPSDMNNNLTVTVSDQESNSNSFYLTPLIELLSPVGVEGGITTISGKYLSDIDANSNPIGLVYTFTKISNIMTIQEALNTTITCQYKSNIQKTICTIPASTGEFEIYSQYSTYKSNVFKTSFIAPGIQLATPTKKGTPGKVTITGSNFGNLGLYITIRNSTAFSECTNAIAISSTMITCYFASDINTEISNGFTQPLTVNVSVDILIGLGDVFNYQLIKECPSNCVSPFGSCIDGTCICSNEYTGTDCQTKKDDLPEQPSEKPTDNNGTTNVPGNNFQFQIAVTHLRELNSIDGSTVKTLKTSDLVWGQPVVNGDKKYYKGTFTSDPAIVELFVTYFKTSQTIQFAGETMQMADNSIKYEIHVSKWNFTKSINSLQVIYQSTTPKSVEYECETKETTTSFDTSSDSLGWFQVSNGGTTMMAKFSNKMLVDNRILNSQVKLLDQNDELYKENTDSSSLELFVSMNTPTFRDKIILDPNFSSLLETTEEIKTDCSKSTAWKIPVIVVLCCVGSVALIIAGIYGYKKYKQRKLEIKLSELRNRIK</sequence>
<dbReference type="CDD" id="cd00603">
    <property type="entry name" value="IPT_PCSR"/>
    <property type="match status" value="1"/>
</dbReference>